<dbReference type="Proteomes" id="UP000266677">
    <property type="component" value="Unassembled WGS sequence"/>
</dbReference>
<dbReference type="PANTHER" id="PTHR43581">
    <property type="entry name" value="ATP/GTP PHOSPHATASE"/>
    <property type="match status" value="1"/>
</dbReference>
<dbReference type="Pfam" id="PF13175">
    <property type="entry name" value="AAA_15"/>
    <property type="match status" value="1"/>
</dbReference>
<dbReference type="InterPro" id="IPR014592">
    <property type="entry name" value="P-loop_UCP034888"/>
</dbReference>
<dbReference type="InterPro" id="IPR003959">
    <property type="entry name" value="ATPase_AAA_core"/>
</dbReference>
<feature type="domain" description="Endonuclease GajA/Old nuclease/RecF-like AAA" evidence="2">
    <location>
        <begin position="1"/>
        <end position="46"/>
    </location>
</feature>
<accession>A0A3A4KAC2</accession>
<keyword evidence="5" id="KW-1185">Reference proteome</keyword>
<name>A0A3A4KAC2_9NOCA</name>
<dbReference type="Pfam" id="PF12476">
    <property type="entry name" value="DUF3696"/>
    <property type="match status" value="1"/>
</dbReference>
<dbReference type="EMBL" id="QZFU01000045">
    <property type="protein sequence ID" value="RJO69086.1"/>
    <property type="molecule type" value="Genomic_DNA"/>
</dbReference>
<dbReference type="AlphaFoldDB" id="A0A3A4KAC2"/>
<reference evidence="4 5" key="1">
    <citation type="submission" date="2018-09" db="EMBL/GenBank/DDBJ databases">
        <title>YIM PH21274 draft genome.</title>
        <authorList>
            <person name="Miao C."/>
        </authorList>
    </citation>
    <scope>NUCLEOTIDE SEQUENCE [LARGE SCALE GENOMIC DNA]</scope>
    <source>
        <strain evidence="4 5">YIM PH 21724</strain>
    </source>
</reference>
<dbReference type="InterPro" id="IPR041685">
    <property type="entry name" value="AAA_GajA/Old/RecF-like"/>
</dbReference>
<evidence type="ECO:0000259" key="3">
    <source>
        <dbReference type="Pfam" id="PF13304"/>
    </source>
</evidence>
<protein>
    <submittedName>
        <fullName evidence="4">DUF3696 domain-containing protein</fullName>
    </submittedName>
</protein>
<gene>
    <name evidence="4" type="ORF">D5S18_30915</name>
</gene>
<dbReference type="GO" id="GO:0005524">
    <property type="term" value="F:ATP binding"/>
    <property type="evidence" value="ECO:0007669"/>
    <property type="project" value="InterPro"/>
</dbReference>
<dbReference type="InterPro" id="IPR051396">
    <property type="entry name" value="Bact_Antivir_Def_Nuclease"/>
</dbReference>
<organism evidence="4 5">
    <name type="scientific">Nocardia panacis</name>
    <dbReference type="NCBI Taxonomy" id="2340916"/>
    <lineage>
        <taxon>Bacteria</taxon>
        <taxon>Bacillati</taxon>
        <taxon>Actinomycetota</taxon>
        <taxon>Actinomycetes</taxon>
        <taxon>Mycobacteriales</taxon>
        <taxon>Nocardiaceae</taxon>
        <taxon>Nocardia</taxon>
    </lineage>
</organism>
<dbReference type="PIRSF" id="PIRSF034888">
    <property type="entry name" value="P-loop_UCP034888"/>
    <property type="match status" value="1"/>
</dbReference>
<sequence>MLTGVELVNFKAFAQQEMPLRPLTLLTGLNSSGKSTVLHALALLRQSADAGTLPAGRKPLGHHGFTLNGDLVSLGTGRDVRHEAWVKFSDADPGGIGIGLIGASGASWQWSVDYVADDDLLSLSSDNPLQDRHRPNLFDPGFQYLRSDRINPAVSYPRSAAGRRGFLGVHGEHAVNILRLRQDDSVPASVRHPDAVSASLLRQSEAWLGTLCPGINLSATDITGTDSVRLGYRFGTGGLSSSNPYRPTNVGFGLTYALPIVIACLTAVPGSLILLENPEAHLHPRGQSAMAELIARTCAAGAQVLVETHSDHVLNGLRIAVKNGILPHDQVCPLYFRRDDDHVHRVEVLDLGPKGTISHWPEGFFDEWDRALDELID</sequence>
<dbReference type="GO" id="GO:0016887">
    <property type="term" value="F:ATP hydrolysis activity"/>
    <property type="evidence" value="ECO:0007669"/>
    <property type="project" value="InterPro"/>
</dbReference>
<evidence type="ECO:0000313" key="5">
    <source>
        <dbReference type="Proteomes" id="UP000266677"/>
    </source>
</evidence>
<dbReference type="RefSeq" id="WP_120044669.1">
    <property type="nucleotide sequence ID" value="NZ_QZFU01000045.1"/>
</dbReference>
<dbReference type="InterPro" id="IPR027417">
    <property type="entry name" value="P-loop_NTPase"/>
</dbReference>
<evidence type="ECO:0000259" key="2">
    <source>
        <dbReference type="Pfam" id="PF13175"/>
    </source>
</evidence>
<proteinExistence type="predicted"/>
<evidence type="ECO:0000313" key="4">
    <source>
        <dbReference type="EMBL" id="RJO69086.1"/>
    </source>
</evidence>
<feature type="domain" description="DUF3696" evidence="1">
    <location>
        <begin position="326"/>
        <end position="375"/>
    </location>
</feature>
<feature type="domain" description="ATPase AAA-type core" evidence="3">
    <location>
        <begin position="243"/>
        <end position="315"/>
    </location>
</feature>
<dbReference type="InterPro" id="IPR022532">
    <property type="entry name" value="DUF3696"/>
</dbReference>
<dbReference type="Gene3D" id="3.40.50.300">
    <property type="entry name" value="P-loop containing nucleotide triphosphate hydrolases"/>
    <property type="match status" value="2"/>
</dbReference>
<dbReference type="OrthoDB" id="3237462at2"/>
<dbReference type="SUPFAM" id="SSF52540">
    <property type="entry name" value="P-loop containing nucleoside triphosphate hydrolases"/>
    <property type="match status" value="1"/>
</dbReference>
<evidence type="ECO:0000259" key="1">
    <source>
        <dbReference type="Pfam" id="PF12476"/>
    </source>
</evidence>
<dbReference type="PANTHER" id="PTHR43581:SF2">
    <property type="entry name" value="EXCINUCLEASE ATPASE SUBUNIT"/>
    <property type="match status" value="1"/>
</dbReference>
<dbReference type="Pfam" id="PF13304">
    <property type="entry name" value="AAA_21"/>
    <property type="match status" value="1"/>
</dbReference>
<comment type="caution">
    <text evidence="4">The sequence shown here is derived from an EMBL/GenBank/DDBJ whole genome shotgun (WGS) entry which is preliminary data.</text>
</comment>